<feature type="region of interest" description="Disordered" evidence="1">
    <location>
        <begin position="206"/>
        <end position="241"/>
    </location>
</feature>
<organism evidence="4 5">
    <name type="scientific">Talaromyces rugulosus</name>
    <name type="common">Penicillium rugulosum</name>
    <dbReference type="NCBI Taxonomy" id="121627"/>
    <lineage>
        <taxon>Eukaryota</taxon>
        <taxon>Fungi</taxon>
        <taxon>Dikarya</taxon>
        <taxon>Ascomycota</taxon>
        <taxon>Pezizomycotina</taxon>
        <taxon>Eurotiomycetes</taxon>
        <taxon>Eurotiomycetidae</taxon>
        <taxon>Eurotiales</taxon>
        <taxon>Trichocomaceae</taxon>
        <taxon>Talaromyces</taxon>
        <taxon>Talaromyces sect. Islandici</taxon>
    </lineage>
</organism>
<proteinExistence type="predicted"/>
<evidence type="ECO:0000256" key="3">
    <source>
        <dbReference type="SAM" id="SignalP"/>
    </source>
</evidence>
<dbReference type="AlphaFoldDB" id="A0A7H8QRK6"/>
<feature type="transmembrane region" description="Helical" evidence="2">
    <location>
        <begin position="41"/>
        <end position="66"/>
    </location>
</feature>
<gene>
    <name evidence="4" type="ORF">TRUGW13939_03185</name>
</gene>
<keyword evidence="2" id="KW-0812">Transmembrane</keyword>
<protein>
    <submittedName>
        <fullName evidence="4">Uncharacterized protein</fullName>
    </submittedName>
</protein>
<evidence type="ECO:0000256" key="1">
    <source>
        <dbReference type="SAM" id="MobiDB-lite"/>
    </source>
</evidence>
<feature type="compositionally biased region" description="Basic and acidic residues" evidence="1">
    <location>
        <begin position="216"/>
        <end position="233"/>
    </location>
</feature>
<keyword evidence="5" id="KW-1185">Reference proteome</keyword>
<dbReference type="EMBL" id="CP055899">
    <property type="protein sequence ID" value="QKX56085.1"/>
    <property type="molecule type" value="Genomic_DNA"/>
</dbReference>
<evidence type="ECO:0000313" key="4">
    <source>
        <dbReference type="EMBL" id="QKX56085.1"/>
    </source>
</evidence>
<dbReference type="Proteomes" id="UP000509510">
    <property type="component" value="Chromosome II"/>
</dbReference>
<name>A0A7H8QRK6_TALRU</name>
<reference evidence="5" key="1">
    <citation type="submission" date="2020-06" db="EMBL/GenBank/DDBJ databases">
        <title>A chromosome-scale genome assembly of Talaromyces rugulosus W13939.</title>
        <authorList>
            <person name="Wang B."/>
            <person name="Guo L."/>
            <person name="Ye K."/>
            <person name="Wang L."/>
        </authorList>
    </citation>
    <scope>NUCLEOTIDE SEQUENCE [LARGE SCALE GENOMIC DNA]</scope>
    <source>
        <strain evidence="5">W13939</strain>
    </source>
</reference>
<keyword evidence="3" id="KW-0732">Signal</keyword>
<evidence type="ECO:0000256" key="2">
    <source>
        <dbReference type="SAM" id="Phobius"/>
    </source>
</evidence>
<keyword evidence="2" id="KW-0472">Membrane</keyword>
<dbReference type="RefSeq" id="XP_035342263.1">
    <property type="nucleotide sequence ID" value="XM_035486370.1"/>
</dbReference>
<keyword evidence="2" id="KW-1133">Transmembrane helix</keyword>
<dbReference type="GeneID" id="55990690"/>
<accession>A0A7H8QRK6</accession>
<evidence type="ECO:0000313" key="5">
    <source>
        <dbReference type="Proteomes" id="UP000509510"/>
    </source>
</evidence>
<feature type="chain" id="PRO_5028831092" evidence="3">
    <location>
        <begin position="18"/>
        <end position="241"/>
    </location>
</feature>
<dbReference type="KEGG" id="trg:TRUGW13939_03185"/>
<sequence length="241" mass="26764">MYMSGLLVLGACSYALAAPTRTDMVPRSTPTTEARDNSNNSIPIPGIVIAVIFGVILVAGLVLYLFSSNNILARRGWFQRLRGKNKQQSANKELLNPFDDDQEELTKRASFQSERESIMFNRSRASSLQFAVVEESDKSRRSMSQQIYVLQDSTYVPVQRVDTIQVQQEATAIESSASQRAATISTISPVDDHQSSHSSIPVIITPPLETDQQSRSFEDNMHSTSVDHHEATREQSTPLTS</sequence>
<dbReference type="OrthoDB" id="4225762at2759"/>
<feature type="signal peptide" evidence="3">
    <location>
        <begin position="1"/>
        <end position="17"/>
    </location>
</feature>